<gene>
    <name evidence="2" type="ORF">C8E87_5610</name>
</gene>
<dbReference type="EMBL" id="SNWR01000001">
    <property type="protein sequence ID" value="TDO41857.1"/>
    <property type="molecule type" value="Genomic_DNA"/>
</dbReference>
<comment type="caution">
    <text evidence="2">The sequence shown here is derived from an EMBL/GenBank/DDBJ whole genome shotgun (WGS) entry which is preliminary data.</text>
</comment>
<accession>A0A4R6JZJ9</accession>
<dbReference type="Proteomes" id="UP000294901">
    <property type="component" value="Unassembled WGS sequence"/>
</dbReference>
<proteinExistence type="predicted"/>
<evidence type="ECO:0000256" key="1">
    <source>
        <dbReference type="SAM" id="MobiDB-lite"/>
    </source>
</evidence>
<name>A0A4R6JZJ9_9ACTN</name>
<dbReference type="OrthoDB" id="9815928at2"/>
<reference evidence="2 3" key="1">
    <citation type="submission" date="2019-03" db="EMBL/GenBank/DDBJ databases">
        <title>Sequencing the genomes of 1000 actinobacteria strains.</title>
        <authorList>
            <person name="Klenk H.-P."/>
        </authorList>
    </citation>
    <scope>NUCLEOTIDE SEQUENCE [LARGE SCALE GENOMIC DNA]</scope>
    <source>
        <strain evidence="2 3">DSM 43805</strain>
    </source>
</reference>
<dbReference type="RefSeq" id="WP_133875831.1">
    <property type="nucleotide sequence ID" value="NZ_BOMD01000064.1"/>
</dbReference>
<feature type="region of interest" description="Disordered" evidence="1">
    <location>
        <begin position="825"/>
        <end position="844"/>
    </location>
</feature>
<organism evidence="2 3">
    <name type="scientific">Paractinoplanes brasiliensis</name>
    <dbReference type="NCBI Taxonomy" id="52695"/>
    <lineage>
        <taxon>Bacteria</taxon>
        <taxon>Bacillati</taxon>
        <taxon>Actinomycetota</taxon>
        <taxon>Actinomycetes</taxon>
        <taxon>Micromonosporales</taxon>
        <taxon>Micromonosporaceae</taxon>
        <taxon>Paractinoplanes</taxon>
    </lineage>
</organism>
<sequence length="1886" mass="202557">MSQIDDIGGRLTAARARLAECEARLFRATEARARVATQRLRLQRSFDESRAADRELAAALRGRAAELDTAIAEQQVLREQASATVAELTAAFAAFTDPRENLGVRAADLPFLMFPLRLETRFTKAGGADELLVRVYPDDCLIDSFEDTPAEPELMATDRFWVDWFAAGGDESLRRGAWQAFAAASGHGRAAWLLGQHAPPADATFPVRTDPSDVFLVIVALPSVPAAEQPAVAAYWAAVWRAGADPAARQAADTALDDAVGAGRAAELRAGTVPRNLAAQPIAGADRAKVRVEAGFLELPDRSAADAQRMPWSHPPTVRLLPERFVLLAYRSGVKVVDKLGALIPHPLATGVDPLAAGADQTSSADGEIVLGEPIRWLADFEEAVRIGMGFRITADDVDVAPGFDELLVLGVRMAADPAACKAGVEELFAHHRDGTAGFSVLPQGSATNNVEQAGSSFSAREDPDESYDLVLGGLPPLARSDDWLTRPDGQWLAEMLGVDLATFDRTSGARGRDQVEARAMNIALWPATWGYFLETMLRPLLGAHTVELVRWFFTHLVVGRGTVPAIRIGDQPYGILPTTALSRISLAEVPPAAVLDPPPGAGAFVARLERLLAQVREDWEPLVAAVPTVDSPGDPHQLLLDIVGLHGSSVEFHQRFAESLEELTNRMRLDGFLGQLIAALVAVNYQATGMSVLGRLGHDGTEIPELLEKFFLDDANKLMGTVVDDPPVSETVPVRPSTDDGRNYLRWLIDAARESLDAVRRQEGFTAGKPPTALLFLMLRHAVELGYWDASLRLYEEAGVLSADQLAVARLDPSFVHVASPGGLAERARPAPEPTLSTSGKPVRFDQRSESRYEFLYRPASRITGSDDLLVMDYISRNLGERSATRHLDAQLAALEELADAPTARLGRAFGEHVDLCTYRLDAWRSGLVNYQLAAIRYGGRDEQSVRTGLHLGAFGWLSGVRPEGKVLTEVELPPDLDAIFNPPGPVRPPLVRDSTNGGFIQAPSMNQATTAAILRNGFLANAAPGNPGTLAVNLSAERVRAALGAIEGIRAGQQLGALLGYQLERGLHDRHADAEVDRFIYPLRKAFPLVADHLTDTVSDDADDIALVEARNVVDGFALVDQINRTGATTYPFGATLPSATAAEAAVLNDEVAKIRDLNDAVADLALAEGVFQTVLGNSDRVASTLDAYSHGDFPPEPAVVANPRSGIHLTHRMGLHLVAGLDPDVSPNAVPVTPRSRVEPAVNAWLDEHLPAPADVLCTATYVDATDGVTRTVEVTQADLGLQPIDLLHTLNPQSDQAMTGLDDLVVQHVLATVPARWDTAVQVDHTARVVGRPAYSFFEVGALIAPLRTLLLAARPLTAADISLPNETSADQPDGIVVDPVRLTGPLAGLRALVTAAGAGDDLTTLAADLAALLSDPVTHRADLLDGIDGWLDRLLPLYSAAGFYAVPGAGSGFAYDWKAARFAEVLAAVGTVVERWRDRLARYDDLTTVQLPLAGSDDERFAILRAAEAEIATTATVPLPATTAAYLVALATARQAFAGKLDDLNAITTEPGTPELAALLQRVAAVQPLAAYESIGLDLSAIENEVIRFAGELHARITLLADGITSRADGAQALLDQAAGSSGRTAAQLHLDAAKVLLGDDFRMVWEFTASAGQASELAKAYADRALLLSYLTDPAPAGLELDQPVDDWFAGVARVREPARAWELVVALTGAFRKAEPELTPIQLPYHADDRWLGLDHPADYAFDGERLLYTAHHARPYDPAARQCALLLDEWTEVIPRPAETTGLTFHYDRPNSEPPQVLLLVTSPQPAESWQWEDLVDGVREVFVEARLRAVEPSRLDTTEYAALLPATLSAVTRYPITMMLNLALNNDLTAVLEGGDG</sequence>
<evidence type="ECO:0000313" key="3">
    <source>
        <dbReference type="Proteomes" id="UP000294901"/>
    </source>
</evidence>
<keyword evidence="3" id="KW-1185">Reference proteome</keyword>
<evidence type="ECO:0000313" key="2">
    <source>
        <dbReference type="EMBL" id="TDO41857.1"/>
    </source>
</evidence>
<protein>
    <submittedName>
        <fullName evidence="2">Uncharacterized protein</fullName>
    </submittedName>
</protein>